<dbReference type="AlphaFoldDB" id="K1U566"/>
<accession>K1U566</accession>
<dbReference type="Pfam" id="PF10410">
    <property type="entry name" value="DnaB_bind"/>
    <property type="match status" value="1"/>
</dbReference>
<gene>
    <name evidence="2" type="ORF">LEA_01402</name>
</gene>
<dbReference type="EMBL" id="AJWY01000975">
    <property type="protein sequence ID" value="EKC80417.1"/>
    <property type="molecule type" value="Genomic_DNA"/>
</dbReference>
<feature type="domain" description="DNA primase DnaB-helicase binding" evidence="1">
    <location>
        <begin position="21"/>
        <end position="52"/>
    </location>
</feature>
<organism evidence="2">
    <name type="scientific">human gut metagenome</name>
    <dbReference type="NCBI Taxonomy" id="408170"/>
    <lineage>
        <taxon>unclassified sequences</taxon>
        <taxon>metagenomes</taxon>
        <taxon>organismal metagenomes</taxon>
    </lineage>
</organism>
<feature type="non-terminal residue" evidence="2">
    <location>
        <position position="140"/>
    </location>
</feature>
<name>K1U566_9ZZZZ</name>
<evidence type="ECO:0000259" key="1">
    <source>
        <dbReference type="Pfam" id="PF10410"/>
    </source>
</evidence>
<proteinExistence type="predicted"/>
<sequence length="140" mass="15691">MSGAHNRRLAEYLANIRKGKINDMVQSIVQIPDPIQRSVYIKECARIMDIDENLLIAEVGRKRMASTGDREAEEFVRRQSARFRAEQTAQRPETVFAGQVTGGSSAEALEREISIVVGQYLGAGKLEDAKDGRQQDDRIQ</sequence>
<comment type="caution">
    <text evidence="2">The sequence shown here is derived from an EMBL/GenBank/DDBJ whole genome shotgun (WGS) entry which is preliminary data.</text>
</comment>
<reference evidence="2" key="1">
    <citation type="journal article" date="2013" name="Environ. Microbiol.">
        <title>Microbiota from the distal guts of lean and obese adolescents exhibit partial functional redundancy besides clear differences in community structure.</title>
        <authorList>
            <person name="Ferrer M."/>
            <person name="Ruiz A."/>
            <person name="Lanza F."/>
            <person name="Haange S.B."/>
            <person name="Oberbach A."/>
            <person name="Till H."/>
            <person name="Bargiela R."/>
            <person name="Campoy C."/>
            <person name="Segura M.T."/>
            <person name="Richter M."/>
            <person name="von Bergen M."/>
            <person name="Seifert J."/>
            <person name="Suarez A."/>
        </authorList>
    </citation>
    <scope>NUCLEOTIDE SEQUENCE</scope>
</reference>
<evidence type="ECO:0000313" key="2">
    <source>
        <dbReference type="EMBL" id="EKC80417.1"/>
    </source>
</evidence>
<dbReference type="InterPro" id="IPR019475">
    <property type="entry name" value="DNA_primase_DnaB-bd"/>
</dbReference>
<dbReference type="GO" id="GO:0016779">
    <property type="term" value="F:nucleotidyltransferase activity"/>
    <property type="evidence" value="ECO:0007669"/>
    <property type="project" value="InterPro"/>
</dbReference>
<protein>
    <submittedName>
        <fullName evidence="2">DNA primase, catalytic core</fullName>
    </submittedName>
</protein>